<evidence type="ECO:0000313" key="2">
    <source>
        <dbReference type="Proteomes" id="UP000320231"/>
    </source>
</evidence>
<name>A0A455UL01_9GAMM</name>
<evidence type="ECO:0000313" key="1">
    <source>
        <dbReference type="EMBL" id="BBI65028.1"/>
    </source>
</evidence>
<dbReference type="SUPFAM" id="SSF52540">
    <property type="entry name" value="P-loop containing nucleoside triphosphate hydrolases"/>
    <property type="match status" value="1"/>
</dbReference>
<sequence>MQTSEAASLFVNEYMPRYDRMADMLDTCDHSNIIDVWFEDIFFDFETALDKVETFLGLKAGPIFSYF</sequence>
<organism evidence="1 2">
    <name type="scientific">Vreelandella sulfidaeris</name>
    <dbReference type="NCBI Taxonomy" id="115553"/>
    <lineage>
        <taxon>Bacteria</taxon>
        <taxon>Pseudomonadati</taxon>
        <taxon>Pseudomonadota</taxon>
        <taxon>Gammaproteobacteria</taxon>
        <taxon>Oceanospirillales</taxon>
        <taxon>Halomonadaceae</taxon>
        <taxon>Vreelandella</taxon>
    </lineage>
</organism>
<dbReference type="AlphaFoldDB" id="A0A455UL01"/>
<protein>
    <recommendedName>
        <fullName evidence="3">Sulfotransferase domain-containing protein</fullName>
    </recommendedName>
</protein>
<reference evidence="1 2" key="1">
    <citation type="journal article" date="2019" name="Microbiol. Resour. Announc.">
        <title>Complete Genome Sequence of Halomonas sulfidaeris Strain Esulfide1 Isolated from a Metal Sulfide Rock at a Depth of 2,200 Meters, Obtained Using Nanopore Sequencing.</title>
        <authorList>
            <person name="Saito M."/>
            <person name="Nishigata A."/>
            <person name="Galipon J."/>
            <person name="Arakawa K."/>
        </authorList>
    </citation>
    <scope>NUCLEOTIDE SEQUENCE [LARGE SCALE GENOMIC DNA]</scope>
    <source>
        <strain evidence="1 2">ATCC BAA-803</strain>
    </source>
</reference>
<dbReference type="KEGG" id="hsr:HSBAA_63340"/>
<dbReference type="InterPro" id="IPR027417">
    <property type="entry name" value="P-loop_NTPase"/>
</dbReference>
<proteinExistence type="predicted"/>
<evidence type="ECO:0008006" key="3">
    <source>
        <dbReference type="Google" id="ProtNLM"/>
    </source>
</evidence>
<dbReference type="EMBL" id="AP019514">
    <property type="protein sequence ID" value="BBI65028.1"/>
    <property type="molecule type" value="Genomic_DNA"/>
</dbReference>
<accession>A0A455UL01</accession>
<gene>
    <name evidence="1" type="ORF">HSBAA_63340</name>
</gene>
<dbReference type="Proteomes" id="UP000320231">
    <property type="component" value="Chromosome"/>
</dbReference>